<evidence type="ECO:0000313" key="13">
    <source>
        <dbReference type="Proteomes" id="UP000247810"/>
    </source>
</evidence>
<comment type="function">
    <text evidence="1 11">Component of the MICOS complex, a large protein complex of the mitochondrial inner membrane that plays crucial roles in the maintenance of crista junctions, inner membrane architecture, and formation of contact sites to the outer membrane.</text>
</comment>
<gene>
    <name evidence="12" type="ORF">BO71DRAFT_322301</name>
</gene>
<accession>A0A319EW96</accession>
<evidence type="ECO:0000256" key="8">
    <source>
        <dbReference type="ARBA" id="ARBA00023136"/>
    </source>
</evidence>
<evidence type="ECO:0000256" key="4">
    <source>
        <dbReference type="ARBA" id="ARBA00018170"/>
    </source>
</evidence>
<protein>
    <recommendedName>
        <fullName evidence="4 11">MICOS complex subunit MIC12</fullName>
    </recommendedName>
    <alternativeName>
        <fullName evidence="10 11">Altered inheritance of mitochondria protein 5, mitochondrial</fullName>
    </alternativeName>
    <alternativeName>
        <fullName evidence="9 11">Found in mitochondrial proteome protein 51</fullName>
    </alternativeName>
</protein>
<dbReference type="OrthoDB" id="4037694at2759"/>
<comment type="similarity">
    <text evidence="3 11">Belongs to the MICOS complex subunit Mic12 family.</text>
</comment>
<keyword evidence="6" id="KW-1133">Transmembrane helix</keyword>
<comment type="subunit">
    <text evidence="11">Component of the mitochondrial contact site and cristae organizing system (MICOS) complex.</text>
</comment>
<proteinExistence type="inferred from homology"/>
<comment type="subcellular location">
    <subcellularLocation>
        <location evidence="2">Membrane</location>
    </subcellularLocation>
    <subcellularLocation>
        <location evidence="11">Mitochondrion inner membrane</location>
        <topology evidence="11">Single-pass membrane protein</topology>
    </subcellularLocation>
</comment>
<keyword evidence="5" id="KW-0812">Transmembrane</keyword>
<organism evidence="12 13">
    <name type="scientific">Aspergillus ellipticus CBS 707.79</name>
    <dbReference type="NCBI Taxonomy" id="1448320"/>
    <lineage>
        <taxon>Eukaryota</taxon>
        <taxon>Fungi</taxon>
        <taxon>Dikarya</taxon>
        <taxon>Ascomycota</taxon>
        <taxon>Pezizomycotina</taxon>
        <taxon>Eurotiomycetes</taxon>
        <taxon>Eurotiomycetidae</taxon>
        <taxon>Eurotiales</taxon>
        <taxon>Aspergillaceae</taxon>
        <taxon>Aspergillus</taxon>
        <taxon>Aspergillus subgen. Circumdati</taxon>
    </lineage>
</organism>
<evidence type="ECO:0000256" key="2">
    <source>
        <dbReference type="ARBA" id="ARBA00004370"/>
    </source>
</evidence>
<evidence type="ECO:0000256" key="6">
    <source>
        <dbReference type="ARBA" id="ARBA00022989"/>
    </source>
</evidence>
<dbReference type="InterPro" id="IPR031463">
    <property type="entry name" value="Mic12"/>
</dbReference>
<evidence type="ECO:0000256" key="11">
    <source>
        <dbReference type="RuleBase" id="RU363010"/>
    </source>
</evidence>
<keyword evidence="11" id="KW-0999">Mitochondrion inner membrane</keyword>
<evidence type="ECO:0000256" key="10">
    <source>
        <dbReference type="ARBA" id="ARBA00032985"/>
    </source>
</evidence>
<dbReference type="Pfam" id="PF17050">
    <property type="entry name" value="AIM5"/>
    <property type="match status" value="1"/>
</dbReference>
<dbReference type="AlphaFoldDB" id="A0A319EW96"/>
<dbReference type="EMBL" id="KZ825847">
    <property type="protein sequence ID" value="PYH95822.1"/>
    <property type="molecule type" value="Genomic_DNA"/>
</dbReference>
<dbReference type="VEuPathDB" id="FungiDB:BO71DRAFT_322301"/>
<dbReference type="Proteomes" id="UP000247810">
    <property type="component" value="Unassembled WGS sequence"/>
</dbReference>
<dbReference type="GO" id="GO:0044284">
    <property type="term" value="C:mitochondrial crista junction"/>
    <property type="evidence" value="ECO:0007669"/>
    <property type="project" value="InterPro"/>
</dbReference>
<name>A0A319EW96_9EURO</name>
<evidence type="ECO:0000256" key="5">
    <source>
        <dbReference type="ARBA" id="ARBA00022692"/>
    </source>
</evidence>
<sequence>MGFFTGFCSGFALTSSAFYLAIQIHKSNRLEQRNAIREQTQALNWVASSTGAYDRRLLPKYDQRINEAPTEPTLQDHLKHRWNQEVEGLARKANESRWEDARSTVAKGWNSVVGFVKRE</sequence>
<evidence type="ECO:0000256" key="1">
    <source>
        <dbReference type="ARBA" id="ARBA00002689"/>
    </source>
</evidence>
<dbReference type="GO" id="GO:0042407">
    <property type="term" value="P:cristae formation"/>
    <property type="evidence" value="ECO:0007669"/>
    <property type="project" value="InterPro"/>
</dbReference>
<keyword evidence="7 11" id="KW-0496">Mitochondrion</keyword>
<keyword evidence="13" id="KW-1185">Reference proteome</keyword>
<evidence type="ECO:0000256" key="3">
    <source>
        <dbReference type="ARBA" id="ARBA00009188"/>
    </source>
</evidence>
<evidence type="ECO:0000256" key="7">
    <source>
        <dbReference type="ARBA" id="ARBA00023128"/>
    </source>
</evidence>
<reference evidence="12 13" key="1">
    <citation type="submission" date="2018-02" db="EMBL/GenBank/DDBJ databases">
        <title>The genomes of Aspergillus section Nigri reveals drivers in fungal speciation.</title>
        <authorList>
            <consortium name="DOE Joint Genome Institute"/>
            <person name="Vesth T.C."/>
            <person name="Nybo J."/>
            <person name="Theobald S."/>
            <person name="Brandl J."/>
            <person name="Frisvad J.C."/>
            <person name="Nielsen K.F."/>
            <person name="Lyhne E.K."/>
            <person name="Kogle M.E."/>
            <person name="Kuo A."/>
            <person name="Riley R."/>
            <person name="Clum A."/>
            <person name="Nolan M."/>
            <person name="Lipzen A."/>
            <person name="Salamov A."/>
            <person name="Henrissat B."/>
            <person name="Wiebenga A."/>
            <person name="De vries R.P."/>
            <person name="Grigoriev I.V."/>
            <person name="Mortensen U.H."/>
            <person name="Andersen M.R."/>
            <person name="Baker S.E."/>
        </authorList>
    </citation>
    <scope>NUCLEOTIDE SEQUENCE [LARGE SCALE GENOMIC DNA]</scope>
    <source>
        <strain evidence="12 13">CBS 707.79</strain>
    </source>
</reference>
<dbReference type="GO" id="GO:0061617">
    <property type="term" value="C:MICOS complex"/>
    <property type="evidence" value="ECO:0007669"/>
    <property type="project" value="UniProtKB-UniRule"/>
</dbReference>
<keyword evidence="8" id="KW-0472">Membrane</keyword>
<evidence type="ECO:0000313" key="12">
    <source>
        <dbReference type="EMBL" id="PYH95822.1"/>
    </source>
</evidence>
<evidence type="ECO:0000256" key="9">
    <source>
        <dbReference type="ARBA" id="ARBA00032159"/>
    </source>
</evidence>